<feature type="transmembrane region" description="Helical" evidence="7">
    <location>
        <begin position="58"/>
        <end position="79"/>
    </location>
</feature>
<keyword evidence="2 7" id="KW-0813">Transport</keyword>
<reference evidence="9 10" key="1">
    <citation type="submission" date="2019-10" db="EMBL/GenBank/DDBJ databases">
        <title>Genome sequence of Luteimicrobium xylanilyticum HY-24.</title>
        <authorList>
            <person name="Kim D.Y."/>
            <person name="Park H.-Y."/>
        </authorList>
    </citation>
    <scope>NUCLEOTIDE SEQUENCE [LARGE SCALE GENOMIC DNA]</scope>
    <source>
        <strain evidence="9 10">HY-24</strain>
    </source>
</reference>
<dbReference type="InterPro" id="IPR000515">
    <property type="entry name" value="MetI-like"/>
</dbReference>
<organism evidence="9 10">
    <name type="scientific">Luteimicrobium xylanilyticum</name>
    <dbReference type="NCBI Taxonomy" id="1133546"/>
    <lineage>
        <taxon>Bacteria</taxon>
        <taxon>Bacillati</taxon>
        <taxon>Actinomycetota</taxon>
        <taxon>Actinomycetes</taxon>
        <taxon>Micrococcales</taxon>
        <taxon>Luteimicrobium</taxon>
    </lineage>
</organism>
<evidence type="ECO:0000313" key="10">
    <source>
        <dbReference type="Proteomes" id="UP000326702"/>
    </source>
</evidence>
<dbReference type="GO" id="GO:0043190">
    <property type="term" value="C:ATP-binding cassette (ABC) transporter complex"/>
    <property type="evidence" value="ECO:0007669"/>
    <property type="project" value="TreeGrafter"/>
</dbReference>
<dbReference type="PANTHER" id="PTHR47737:SF1">
    <property type="entry name" value="GLYCINE BETAINE_PROLINE BETAINE TRANSPORT SYSTEM PERMEASE PROTEIN PROW"/>
    <property type="match status" value="1"/>
</dbReference>
<comment type="subcellular location">
    <subcellularLocation>
        <location evidence="7">Cell membrane</location>
        <topology evidence="7">Multi-pass membrane protein</topology>
    </subcellularLocation>
    <subcellularLocation>
        <location evidence="1">Membrane</location>
        <topology evidence="1">Multi-pass membrane protein</topology>
    </subcellularLocation>
</comment>
<comment type="similarity">
    <text evidence="7">Belongs to the binding-protein-dependent transport system permease family.</text>
</comment>
<dbReference type="GO" id="GO:0005275">
    <property type="term" value="F:amine transmembrane transporter activity"/>
    <property type="evidence" value="ECO:0007669"/>
    <property type="project" value="TreeGrafter"/>
</dbReference>
<keyword evidence="6 7" id="KW-0472">Membrane</keyword>
<dbReference type="PROSITE" id="PS50928">
    <property type="entry name" value="ABC_TM1"/>
    <property type="match status" value="1"/>
</dbReference>
<feature type="transmembrane region" description="Helical" evidence="7">
    <location>
        <begin position="154"/>
        <end position="181"/>
    </location>
</feature>
<name>A0A5P9QCB8_9MICO</name>
<evidence type="ECO:0000256" key="4">
    <source>
        <dbReference type="ARBA" id="ARBA00022692"/>
    </source>
</evidence>
<sequence>MITAALSAATLAVNDETGTLVPRIDLGEWVNSFVDWLTTSFTGFFDAIKNALQGAYDAVDWVFSTPPFWAVALVLALLATWAKSWRLGLTVLVGLVVIAGVDQWDHAMDTLSLVLVSAVIALIIAIPLGIWAARNDHVSRVVRPVLDLLQTMPAFVYLIPTVIIFLTGAVPGIVATVLFALAPGVRFTELGIRQVDSEVVEAGRAFGATDRRILRQIQVPLALPTIMAGVNQVIMLSLSMVVVAGMVGAGGLGGDVVSALQQIDVGLGFEAGLSVVILAIFLDRVTSALAGRAPVSRALAKVRA</sequence>
<dbReference type="FunFam" id="1.10.3720.10:FF:000001">
    <property type="entry name" value="Glycine betaine ABC transporter, permease"/>
    <property type="match status" value="1"/>
</dbReference>
<dbReference type="Proteomes" id="UP000326702">
    <property type="component" value="Chromosome"/>
</dbReference>
<dbReference type="AlphaFoldDB" id="A0A5P9QCB8"/>
<dbReference type="Gene3D" id="1.10.3720.10">
    <property type="entry name" value="MetI-like"/>
    <property type="match status" value="1"/>
</dbReference>
<evidence type="ECO:0000256" key="5">
    <source>
        <dbReference type="ARBA" id="ARBA00022989"/>
    </source>
</evidence>
<proteinExistence type="inferred from homology"/>
<accession>A0A5P9QCB8</accession>
<dbReference type="OrthoDB" id="9815258at2"/>
<gene>
    <name evidence="9" type="ORF">KDY119_02583</name>
</gene>
<feature type="transmembrane region" description="Helical" evidence="7">
    <location>
        <begin position="221"/>
        <end position="247"/>
    </location>
</feature>
<evidence type="ECO:0000313" key="9">
    <source>
        <dbReference type="EMBL" id="QFU99057.1"/>
    </source>
</evidence>
<evidence type="ECO:0000256" key="3">
    <source>
        <dbReference type="ARBA" id="ARBA00022475"/>
    </source>
</evidence>
<dbReference type="GO" id="GO:0015226">
    <property type="term" value="F:carnitine transmembrane transporter activity"/>
    <property type="evidence" value="ECO:0007669"/>
    <property type="project" value="TreeGrafter"/>
</dbReference>
<feature type="transmembrane region" description="Helical" evidence="7">
    <location>
        <begin position="85"/>
        <end position="101"/>
    </location>
</feature>
<keyword evidence="3" id="KW-1003">Cell membrane</keyword>
<dbReference type="CDD" id="cd06261">
    <property type="entry name" value="TM_PBP2"/>
    <property type="match status" value="1"/>
</dbReference>
<evidence type="ECO:0000259" key="8">
    <source>
        <dbReference type="PROSITE" id="PS50928"/>
    </source>
</evidence>
<evidence type="ECO:0000256" key="7">
    <source>
        <dbReference type="RuleBase" id="RU363032"/>
    </source>
</evidence>
<dbReference type="GO" id="GO:0015871">
    <property type="term" value="P:choline transport"/>
    <property type="evidence" value="ECO:0007669"/>
    <property type="project" value="TreeGrafter"/>
</dbReference>
<feature type="transmembrane region" description="Helical" evidence="7">
    <location>
        <begin position="259"/>
        <end position="282"/>
    </location>
</feature>
<protein>
    <submittedName>
        <fullName evidence="9">Glycine betaine transport system permease protein OpuAB</fullName>
    </submittedName>
</protein>
<keyword evidence="4 7" id="KW-0812">Transmembrane</keyword>
<dbReference type="EMBL" id="CP045529">
    <property type="protein sequence ID" value="QFU99057.1"/>
    <property type="molecule type" value="Genomic_DNA"/>
</dbReference>
<evidence type="ECO:0000256" key="6">
    <source>
        <dbReference type="ARBA" id="ARBA00023136"/>
    </source>
</evidence>
<dbReference type="PANTHER" id="PTHR47737">
    <property type="entry name" value="GLYCINE BETAINE/PROLINE BETAINE TRANSPORT SYSTEM PERMEASE PROTEIN PROW"/>
    <property type="match status" value="1"/>
</dbReference>
<keyword evidence="10" id="KW-1185">Reference proteome</keyword>
<dbReference type="SUPFAM" id="SSF161098">
    <property type="entry name" value="MetI-like"/>
    <property type="match status" value="1"/>
</dbReference>
<dbReference type="RefSeq" id="WP_051136186.1">
    <property type="nucleotide sequence ID" value="NZ_BAABIH010000006.1"/>
</dbReference>
<evidence type="ECO:0000256" key="1">
    <source>
        <dbReference type="ARBA" id="ARBA00004141"/>
    </source>
</evidence>
<dbReference type="InterPro" id="IPR035906">
    <property type="entry name" value="MetI-like_sf"/>
</dbReference>
<dbReference type="GO" id="GO:0031460">
    <property type="term" value="P:glycine betaine transport"/>
    <property type="evidence" value="ECO:0007669"/>
    <property type="project" value="TreeGrafter"/>
</dbReference>
<dbReference type="Pfam" id="PF00528">
    <property type="entry name" value="BPD_transp_1"/>
    <property type="match status" value="1"/>
</dbReference>
<dbReference type="KEGG" id="lxl:KDY119_02583"/>
<keyword evidence="5 7" id="KW-1133">Transmembrane helix</keyword>
<feature type="domain" description="ABC transmembrane type-1" evidence="8">
    <location>
        <begin position="107"/>
        <end position="286"/>
    </location>
</feature>
<evidence type="ECO:0000256" key="2">
    <source>
        <dbReference type="ARBA" id="ARBA00022448"/>
    </source>
</evidence>
<feature type="transmembrane region" description="Helical" evidence="7">
    <location>
        <begin position="113"/>
        <end position="134"/>
    </location>
</feature>